<evidence type="ECO:0000256" key="5">
    <source>
        <dbReference type="ARBA" id="ARBA00022771"/>
    </source>
</evidence>
<evidence type="ECO:0000256" key="6">
    <source>
        <dbReference type="ARBA" id="ARBA00022786"/>
    </source>
</evidence>
<evidence type="ECO:0000256" key="8">
    <source>
        <dbReference type="ARBA" id="ARBA00038197"/>
    </source>
</evidence>
<evidence type="ECO:0000256" key="1">
    <source>
        <dbReference type="ARBA" id="ARBA00000900"/>
    </source>
</evidence>
<dbReference type="GO" id="GO:0008270">
    <property type="term" value="F:zinc ion binding"/>
    <property type="evidence" value="ECO:0007669"/>
    <property type="project" value="UniProtKB-KW"/>
</dbReference>
<comment type="caution">
    <text evidence="11">The sequence shown here is derived from an EMBL/GenBank/DDBJ whole genome shotgun (WGS) entry which is preliminary data.</text>
</comment>
<reference evidence="11" key="1">
    <citation type="journal article" date="2023" name="Mol. Biol. Evol.">
        <title>Third-Generation Sequencing Reveals the Adaptive Role of the Epigenome in Three Deep-Sea Polychaetes.</title>
        <authorList>
            <person name="Perez M."/>
            <person name="Aroh O."/>
            <person name="Sun Y."/>
            <person name="Lan Y."/>
            <person name="Juniper S.K."/>
            <person name="Young C.R."/>
            <person name="Angers B."/>
            <person name="Qian P.Y."/>
        </authorList>
    </citation>
    <scope>NUCLEOTIDE SEQUENCE</scope>
    <source>
        <strain evidence="11">R07B-5</strain>
    </source>
</reference>
<evidence type="ECO:0000256" key="4">
    <source>
        <dbReference type="ARBA" id="ARBA00022723"/>
    </source>
</evidence>
<proteinExistence type="inferred from homology"/>
<dbReference type="GO" id="GO:0016567">
    <property type="term" value="P:protein ubiquitination"/>
    <property type="evidence" value="ECO:0007669"/>
    <property type="project" value="UniProtKB-ARBA"/>
</dbReference>
<accession>A0AAD9KF23</accession>
<feature type="domain" description="RING-type" evidence="10">
    <location>
        <begin position="78"/>
        <end position="119"/>
    </location>
</feature>
<dbReference type="EC" id="2.3.2.27" evidence="2"/>
<evidence type="ECO:0000256" key="2">
    <source>
        <dbReference type="ARBA" id="ARBA00012483"/>
    </source>
</evidence>
<dbReference type="Pfam" id="PF13639">
    <property type="entry name" value="zf-RING_2"/>
    <property type="match status" value="1"/>
</dbReference>
<comment type="similarity">
    <text evidence="8">Belongs to the RNF181 family.</text>
</comment>
<dbReference type="InterPro" id="IPR051834">
    <property type="entry name" value="RING_finger_E3_ligase"/>
</dbReference>
<dbReference type="InterPro" id="IPR001841">
    <property type="entry name" value="Znf_RING"/>
</dbReference>
<dbReference type="SUPFAM" id="SSF57850">
    <property type="entry name" value="RING/U-box"/>
    <property type="match status" value="1"/>
</dbReference>
<dbReference type="GO" id="GO:0005634">
    <property type="term" value="C:nucleus"/>
    <property type="evidence" value="ECO:0007669"/>
    <property type="project" value="TreeGrafter"/>
</dbReference>
<dbReference type="Proteomes" id="UP001209878">
    <property type="component" value="Unassembled WGS sequence"/>
</dbReference>
<keyword evidence="4" id="KW-0479">Metal-binding</keyword>
<dbReference type="CDD" id="cd16669">
    <property type="entry name" value="RING-H2_RNF181"/>
    <property type="match status" value="1"/>
</dbReference>
<dbReference type="SMART" id="SM00184">
    <property type="entry name" value="RING"/>
    <property type="match status" value="1"/>
</dbReference>
<name>A0AAD9KF23_RIDPI</name>
<keyword evidence="5 9" id="KW-0863">Zinc-finger</keyword>
<evidence type="ECO:0000313" key="12">
    <source>
        <dbReference type="Proteomes" id="UP001209878"/>
    </source>
</evidence>
<keyword evidence="7" id="KW-0862">Zinc</keyword>
<dbReference type="PANTHER" id="PTHR45931:SF3">
    <property type="entry name" value="RING ZINC FINGER-CONTAINING PROTEIN"/>
    <property type="match status" value="1"/>
</dbReference>
<evidence type="ECO:0000259" key="10">
    <source>
        <dbReference type="PROSITE" id="PS50089"/>
    </source>
</evidence>
<dbReference type="GO" id="GO:0006511">
    <property type="term" value="P:ubiquitin-dependent protein catabolic process"/>
    <property type="evidence" value="ECO:0007669"/>
    <property type="project" value="TreeGrafter"/>
</dbReference>
<keyword evidence="6" id="KW-0833">Ubl conjugation pathway</keyword>
<keyword evidence="3" id="KW-0808">Transferase</keyword>
<dbReference type="Gene3D" id="3.30.40.10">
    <property type="entry name" value="Zinc/RING finger domain, C3HC4 (zinc finger)"/>
    <property type="match status" value="1"/>
</dbReference>
<dbReference type="FunFam" id="3.30.40.10:FF:000127">
    <property type="entry name" value="E3 ubiquitin-protein ligase RNF181"/>
    <property type="match status" value="1"/>
</dbReference>
<evidence type="ECO:0000256" key="3">
    <source>
        <dbReference type="ARBA" id="ARBA00022679"/>
    </source>
</evidence>
<comment type="catalytic activity">
    <reaction evidence="1">
        <text>S-ubiquitinyl-[E2 ubiquitin-conjugating enzyme]-L-cysteine + [acceptor protein]-L-lysine = [E2 ubiquitin-conjugating enzyme]-L-cysteine + N(6)-ubiquitinyl-[acceptor protein]-L-lysine.</text>
        <dbReference type="EC" id="2.3.2.27"/>
    </reaction>
</comment>
<dbReference type="PROSITE" id="PS50089">
    <property type="entry name" value="ZF_RING_2"/>
    <property type="match status" value="1"/>
</dbReference>
<evidence type="ECO:0000256" key="9">
    <source>
        <dbReference type="PROSITE-ProRule" id="PRU00175"/>
    </source>
</evidence>
<dbReference type="AlphaFoldDB" id="A0AAD9KF23"/>
<dbReference type="GO" id="GO:0061630">
    <property type="term" value="F:ubiquitin protein ligase activity"/>
    <property type="evidence" value="ECO:0007669"/>
    <property type="project" value="UniProtKB-EC"/>
</dbReference>
<evidence type="ECO:0000313" key="11">
    <source>
        <dbReference type="EMBL" id="KAK2170479.1"/>
    </source>
</evidence>
<gene>
    <name evidence="11" type="ORF">NP493_1151g00012</name>
</gene>
<evidence type="ECO:0000256" key="7">
    <source>
        <dbReference type="ARBA" id="ARBA00022833"/>
    </source>
</evidence>
<dbReference type="EMBL" id="JAODUO010001150">
    <property type="protein sequence ID" value="KAK2170479.1"/>
    <property type="molecule type" value="Genomic_DNA"/>
</dbReference>
<organism evidence="11 12">
    <name type="scientific">Ridgeia piscesae</name>
    <name type="common">Tubeworm</name>
    <dbReference type="NCBI Taxonomy" id="27915"/>
    <lineage>
        <taxon>Eukaryota</taxon>
        <taxon>Metazoa</taxon>
        <taxon>Spiralia</taxon>
        <taxon>Lophotrochozoa</taxon>
        <taxon>Annelida</taxon>
        <taxon>Polychaeta</taxon>
        <taxon>Sedentaria</taxon>
        <taxon>Canalipalpata</taxon>
        <taxon>Sabellida</taxon>
        <taxon>Siboglinidae</taxon>
        <taxon>Ridgeia</taxon>
    </lineage>
</organism>
<protein>
    <recommendedName>
        <fullName evidence="2">RING-type E3 ubiquitin transferase</fullName>
        <ecNumber evidence="2">2.3.2.27</ecNumber>
    </recommendedName>
</protein>
<dbReference type="PANTHER" id="PTHR45931">
    <property type="entry name" value="SI:CH211-59O9.10"/>
    <property type="match status" value="1"/>
</dbReference>
<dbReference type="InterPro" id="IPR013083">
    <property type="entry name" value="Znf_RING/FYVE/PHD"/>
</dbReference>
<keyword evidence="12" id="KW-1185">Reference proteome</keyword>
<sequence length="155" mass="17741">MASYFDEHNCEPLGDGEQPNHLLHLARLLIDGGYAREWDMEFESISGGNRAPPASKEVVKSLPVVNVTEEEATDKMNCPICLAEYKAGDETRKMPCGHRFHPTCILPWLERTNSCPVCRQEVPTDNPDYEEFKKQKARQKQREFEIEALHDSMYG</sequence>